<evidence type="ECO:0000313" key="2">
    <source>
        <dbReference type="Proteomes" id="UP001231649"/>
    </source>
</evidence>
<gene>
    <name evidence="1" type="ORF">PYW08_004600</name>
</gene>
<proteinExistence type="predicted"/>
<dbReference type="EMBL" id="CM056792">
    <property type="protein sequence ID" value="KAJ8722198.1"/>
    <property type="molecule type" value="Genomic_DNA"/>
</dbReference>
<evidence type="ECO:0000313" key="1">
    <source>
        <dbReference type="EMBL" id="KAJ8722198.1"/>
    </source>
</evidence>
<accession>A0ACC2QPX2</accession>
<reference evidence="1" key="1">
    <citation type="submission" date="2023-03" db="EMBL/GenBank/DDBJ databases">
        <title>Chromosome-level genomes of two armyworms, Mythimna separata and Mythimna loreyi, provide insights into the biosynthesis and reception of sex pheromones.</title>
        <authorList>
            <person name="Zhao H."/>
        </authorList>
    </citation>
    <scope>NUCLEOTIDE SEQUENCE</scope>
    <source>
        <strain evidence="1">BeijingLab</strain>
    </source>
</reference>
<sequence>MLSLNLGFLISGVFSWTASAQAPPIQKIVTDYFKSLSVQFFRLTWGFHKIPIENAIQLAISTSNFTKLDRDINEKLAVAYVIEDRQVKVIFKDFEQISLPLCKEPVVQFLPTSNILTIKTTLDTMSVSGNYSLLRNRDDILFQTNITDPIKNSVFQLVHVDESGKLAFWLKDCTLSGFYIITMLNRDSIKLGYDYFNLSNCIYNIQINNFNSNESVFDYDNLDGEDDAGSVLSVSGLMLMPLLIEELTALVETAMLSFVNASTIFDSMKTKFHIYRNKQKMLFLATAHYMSELIRSLNNNQSEINMEEYTFLWDEDQKHMDQPETVVQLTEMVLRGLNSMYSAQRGGPFKMDKVMIAEEIRFSSLQVRGSVYVTSERLYNVSVESFVFATEIIDLVVAVHLEEDHWDKPLIKVKGLRRMAFALSTIKPVFVEHLVGGYLLNEVPKLVHAYLTTILPEALQPNNT</sequence>
<dbReference type="Proteomes" id="UP001231649">
    <property type="component" value="Chromosome 16"/>
</dbReference>
<comment type="caution">
    <text evidence="1">The sequence shown here is derived from an EMBL/GenBank/DDBJ whole genome shotgun (WGS) entry which is preliminary data.</text>
</comment>
<organism evidence="1 2">
    <name type="scientific">Mythimna loreyi</name>
    <dbReference type="NCBI Taxonomy" id="667449"/>
    <lineage>
        <taxon>Eukaryota</taxon>
        <taxon>Metazoa</taxon>
        <taxon>Ecdysozoa</taxon>
        <taxon>Arthropoda</taxon>
        <taxon>Hexapoda</taxon>
        <taxon>Insecta</taxon>
        <taxon>Pterygota</taxon>
        <taxon>Neoptera</taxon>
        <taxon>Endopterygota</taxon>
        <taxon>Lepidoptera</taxon>
        <taxon>Glossata</taxon>
        <taxon>Ditrysia</taxon>
        <taxon>Noctuoidea</taxon>
        <taxon>Noctuidae</taxon>
        <taxon>Noctuinae</taxon>
        <taxon>Hadenini</taxon>
        <taxon>Mythimna</taxon>
    </lineage>
</organism>
<keyword evidence="2" id="KW-1185">Reference proteome</keyword>
<name>A0ACC2QPX2_9NEOP</name>
<protein>
    <submittedName>
        <fullName evidence="1">Uncharacterized protein</fullName>
    </submittedName>
</protein>